<evidence type="ECO:0000313" key="1">
    <source>
        <dbReference type="EMBL" id="CAB4034703.1"/>
    </source>
</evidence>
<name>A0A7D9LKW2_PARCT</name>
<protein>
    <submittedName>
        <fullName evidence="1">Uncharacterized protein</fullName>
    </submittedName>
</protein>
<evidence type="ECO:0000313" key="2">
    <source>
        <dbReference type="Proteomes" id="UP001152795"/>
    </source>
</evidence>
<gene>
    <name evidence="1" type="ORF">PACLA_8A078029</name>
</gene>
<dbReference type="EMBL" id="CACRXK020020344">
    <property type="protein sequence ID" value="CAB4034703.1"/>
    <property type="molecule type" value="Genomic_DNA"/>
</dbReference>
<sequence>MELAKWEEVVVLWMCGKSFELEENDSGIGLPKERPEWQITDLEDIIEERVDSQERKNKFEKKTGVNLDHYYKLLVTKKSGEKCKLEMIEAHNKLKEKTGTGTGLFGTKFIKREKPSGCEGTSEKKKILVDY</sequence>
<accession>A0A7D9LKW2</accession>
<organism evidence="1 2">
    <name type="scientific">Paramuricea clavata</name>
    <name type="common">Red gorgonian</name>
    <name type="synonym">Violescent sea-whip</name>
    <dbReference type="NCBI Taxonomy" id="317549"/>
    <lineage>
        <taxon>Eukaryota</taxon>
        <taxon>Metazoa</taxon>
        <taxon>Cnidaria</taxon>
        <taxon>Anthozoa</taxon>
        <taxon>Octocorallia</taxon>
        <taxon>Malacalcyonacea</taxon>
        <taxon>Plexauridae</taxon>
        <taxon>Paramuricea</taxon>
    </lineage>
</organism>
<dbReference type="Proteomes" id="UP001152795">
    <property type="component" value="Unassembled WGS sequence"/>
</dbReference>
<keyword evidence="2" id="KW-1185">Reference proteome</keyword>
<proteinExistence type="predicted"/>
<reference evidence="1" key="1">
    <citation type="submission" date="2020-04" db="EMBL/GenBank/DDBJ databases">
        <authorList>
            <person name="Alioto T."/>
            <person name="Alioto T."/>
            <person name="Gomez Garrido J."/>
        </authorList>
    </citation>
    <scope>NUCLEOTIDE SEQUENCE</scope>
    <source>
        <strain evidence="1">A484AB</strain>
    </source>
</reference>
<comment type="caution">
    <text evidence="1">The sequence shown here is derived from an EMBL/GenBank/DDBJ whole genome shotgun (WGS) entry which is preliminary data.</text>
</comment>
<dbReference type="AlphaFoldDB" id="A0A7D9LKW2"/>